<dbReference type="Proteomes" id="UP000266895">
    <property type="component" value="Chromosome"/>
</dbReference>
<accession>A0A3S5EH48</accession>
<feature type="transmembrane region" description="Helical" evidence="1">
    <location>
        <begin position="74"/>
        <end position="98"/>
    </location>
</feature>
<keyword evidence="1" id="KW-0812">Transmembrane</keyword>
<evidence type="ECO:0000256" key="1">
    <source>
        <dbReference type="SAM" id="Phobius"/>
    </source>
</evidence>
<evidence type="ECO:0000313" key="3">
    <source>
        <dbReference type="Proteomes" id="UP000266895"/>
    </source>
</evidence>
<evidence type="ECO:0000313" key="2">
    <source>
        <dbReference type="EMBL" id="VEG29212.1"/>
    </source>
</evidence>
<organism evidence="2 3">
    <name type="scientific">Actinomyces howellii</name>
    <dbReference type="NCBI Taxonomy" id="52771"/>
    <lineage>
        <taxon>Bacteria</taxon>
        <taxon>Bacillati</taxon>
        <taxon>Actinomycetota</taxon>
        <taxon>Actinomycetes</taxon>
        <taxon>Actinomycetales</taxon>
        <taxon>Actinomycetaceae</taxon>
        <taxon>Actinomyces</taxon>
    </lineage>
</organism>
<dbReference type="KEGG" id="ahw:NCTC11636_01934"/>
<feature type="transmembrane region" description="Helical" evidence="1">
    <location>
        <begin position="160"/>
        <end position="180"/>
    </location>
</feature>
<reference evidence="2 3" key="1">
    <citation type="submission" date="2018-12" db="EMBL/GenBank/DDBJ databases">
        <authorList>
            <consortium name="Pathogen Informatics"/>
        </authorList>
    </citation>
    <scope>NUCLEOTIDE SEQUENCE [LARGE SCALE GENOMIC DNA]</scope>
    <source>
        <strain evidence="2 3">NCTC11636</strain>
    </source>
</reference>
<feature type="transmembrane region" description="Helical" evidence="1">
    <location>
        <begin position="32"/>
        <end position="53"/>
    </location>
</feature>
<feature type="transmembrane region" description="Helical" evidence="1">
    <location>
        <begin position="7"/>
        <end position="26"/>
    </location>
</feature>
<keyword evidence="1" id="KW-0472">Membrane</keyword>
<sequence>MILSGRAALVGCAVVLVAISAAIALMPDDTTMIGSLIGLGGCLGLVGLFQDLAEREAGRRMRAALPVSRHEVLDAWWLAGGAGFLAATGVSMIIASLLPVNTALPVPVLAVLVAAVLASSVPLVLGRRGTSRVTAILALLFVEGLVAGFLARVLGGRLETAVLAAILGAGFAVVVVSWWLSHRLYARQDH</sequence>
<proteinExistence type="predicted"/>
<name>A0A3S5EH48_9ACTO</name>
<dbReference type="AlphaFoldDB" id="A0A3S5EH48"/>
<protein>
    <submittedName>
        <fullName evidence="2">Uncharacterized protein</fullName>
    </submittedName>
</protein>
<keyword evidence="1" id="KW-1133">Transmembrane helix</keyword>
<feature type="transmembrane region" description="Helical" evidence="1">
    <location>
        <begin position="133"/>
        <end position="154"/>
    </location>
</feature>
<dbReference type="EMBL" id="LR134350">
    <property type="protein sequence ID" value="VEG29212.1"/>
    <property type="molecule type" value="Genomic_DNA"/>
</dbReference>
<gene>
    <name evidence="2" type="ORF">NCTC11636_01934</name>
</gene>
<feature type="transmembrane region" description="Helical" evidence="1">
    <location>
        <begin position="104"/>
        <end position="126"/>
    </location>
</feature>
<keyword evidence="3" id="KW-1185">Reference proteome</keyword>